<dbReference type="InterPro" id="IPR003660">
    <property type="entry name" value="HAMP_dom"/>
</dbReference>
<dbReference type="SMART" id="SM00304">
    <property type="entry name" value="HAMP"/>
    <property type="match status" value="1"/>
</dbReference>
<evidence type="ECO:0000313" key="18">
    <source>
        <dbReference type="Proteomes" id="UP001597120"/>
    </source>
</evidence>
<evidence type="ECO:0000256" key="6">
    <source>
        <dbReference type="ARBA" id="ARBA00022679"/>
    </source>
</evidence>
<dbReference type="Pfam" id="PF06580">
    <property type="entry name" value="His_kinase"/>
    <property type="match status" value="1"/>
</dbReference>
<keyword evidence="4" id="KW-1003">Cell membrane</keyword>
<dbReference type="InterPro" id="IPR050640">
    <property type="entry name" value="Bact_2-comp_sensor_kinase"/>
</dbReference>
<evidence type="ECO:0000256" key="8">
    <source>
        <dbReference type="ARBA" id="ARBA00022741"/>
    </source>
</evidence>
<feature type="transmembrane region" description="Helical" evidence="14">
    <location>
        <begin position="12"/>
        <end position="31"/>
    </location>
</feature>
<evidence type="ECO:0000259" key="15">
    <source>
        <dbReference type="PROSITE" id="PS50109"/>
    </source>
</evidence>
<dbReference type="InterPro" id="IPR003594">
    <property type="entry name" value="HATPase_dom"/>
</dbReference>
<dbReference type="InterPro" id="IPR036890">
    <property type="entry name" value="HATPase_C_sf"/>
</dbReference>
<dbReference type="SUPFAM" id="SSF158472">
    <property type="entry name" value="HAMP domain-like"/>
    <property type="match status" value="1"/>
</dbReference>
<dbReference type="GO" id="GO:0004673">
    <property type="term" value="F:protein histidine kinase activity"/>
    <property type="evidence" value="ECO:0007669"/>
    <property type="project" value="UniProtKB-EC"/>
</dbReference>
<comment type="subcellular location">
    <subcellularLocation>
        <location evidence="2">Cell membrane</location>
        <topology evidence="2">Multi-pass membrane protein</topology>
    </subcellularLocation>
</comment>
<evidence type="ECO:0000313" key="17">
    <source>
        <dbReference type="EMBL" id="MFD0870737.1"/>
    </source>
</evidence>
<evidence type="ECO:0000256" key="9">
    <source>
        <dbReference type="ARBA" id="ARBA00022777"/>
    </source>
</evidence>
<name>A0ABW3DE32_9BACL</name>
<evidence type="ECO:0000256" key="14">
    <source>
        <dbReference type="SAM" id="Phobius"/>
    </source>
</evidence>
<evidence type="ECO:0000256" key="10">
    <source>
        <dbReference type="ARBA" id="ARBA00022840"/>
    </source>
</evidence>
<keyword evidence="5" id="KW-0597">Phosphoprotein</keyword>
<dbReference type="SUPFAM" id="SSF55874">
    <property type="entry name" value="ATPase domain of HSP90 chaperone/DNA topoisomerase II/histidine kinase"/>
    <property type="match status" value="1"/>
</dbReference>
<evidence type="ECO:0000256" key="3">
    <source>
        <dbReference type="ARBA" id="ARBA00012438"/>
    </source>
</evidence>
<feature type="domain" description="Histidine kinase" evidence="15">
    <location>
        <begin position="489"/>
        <end position="595"/>
    </location>
</feature>
<dbReference type="EMBL" id="JBHTIU010000057">
    <property type="protein sequence ID" value="MFD0870737.1"/>
    <property type="molecule type" value="Genomic_DNA"/>
</dbReference>
<dbReference type="Gene3D" id="3.30.565.10">
    <property type="entry name" value="Histidine kinase-like ATPase, C-terminal domain"/>
    <property type="match status" value="1"/>
</dbReference>
<evidence type="ECO:0000256" key="4">
    <source>
        <dbReference type="ARBA" id="ARBA00022475"/>
    </source>
</evidence>
<reference evidence="18" key="1">
    <citation type="journal article" date="2019" name="Int. J. Syst. Evol. Microbiol.">
        <title>The Global Catalogue of Microorganisms (GCM) 10K type strain sequencing project: providing services to taxonomists for standard genome sequencing and annotation.</title>
        <authorList>
            <consortium name="The Broad Institute Genomics Platform"/>
            <consortium name="The Broad Institute Genome Sequencing Center for Infectious Disease"/>
            <person name="Wu L."/>
            <person name="Ma J."/>
        </authorList>
    </citation>
    <scope>NUCLEOTIDE SEQUENCE [LARGE SCALE GENOMIC DNA]</scope>
    <source>
        <strain evidence="18">CCUG 57263</strain>
    </source>
</reference>
<dbReference type="Gene3D" id="3.30.450.20">
    <property type="entry name" value="PAS domain"/>
    <property type="match status" value="1"/>
</dbReference>
<dbReference type="Gene3D" id="1.10.8.500">
    <property type="entry name" value="HAMP domain in histidine kinase"/>
    <property type="match status" value="1"/>
</dbReference>
<comment type="catalytic activity">
    <reaction evidence="1">
        <text>ATP + protein L-histidine = ADP + protein N-phospho-L-histidine.</text>
        <dbReference type="EC" id="2.7.13.3"/>
    </reaction>
</comment>
<evidence type="ECO:0000256" key="2">
    <source>
        <dbReference type="ARBA" id="ARBA00004651"/>
    </source>
</evidence>
<dbReference type="PANTHER" id="PTHR34220">
    <property type="entry name" value="SENSOR HISTIDINE KINASE YPDA"/>
    <property type="match status" value="1"/>
</dbReference>
<keyword evidence="18" id="KW-1185">Reference proteome</keyword>
<dbReference type="Proteomes" id="UP001597120">
    <property type="component" value="Unassembled WGS sequence"/>
</dbReference>
<feature type="transmembrane region" description="Helical" evidence="14">
    <location>
        <begin position="304"/>
        <end position="322"/>
    </location>
</feature>
<keyword evidence="6 17" id="KW-0808">Transferase</keyword>
<dbReference type="InterPro" id="IPR010559">
    <property type="entry name" value="Sig_transdc_His_kin_internal"/>
</dbReference>
<evidence type="ECO:0000256" key="12">
    <source>
        <dbReference type="ARBA" id="ARBA00023012"/>
    </source>
</evidence>
<proteinExistence type="predicted"/>
<evidence type="ECO:0000256" key="1">
    <source>
        <dbReference type="ARBA" id="ARBA00000085"/>
    </source>
</evidence>
<sequence>MNLYRKRSLRQKLILSSILCLVIPTIITLILSDYTSKKVLKEEAVRTASETLEVIEQYIENRINKMIYVSNFIQFDNEIRSIVMQRRNEHRLNLEPDEIELFESRKKITAKLDNISFPDEKTYITILLPDGTNYTNFPYYEFDPVGLFEEPWFVELPDFPASSTLWVGTHPAYIESERKQNEQFMTLVRTIKTFSSELYGYIIISISESQISRVFSNDRAEGEKLLLTGSGIILSHADKSQIGQPFAHSQALPEGESSSQFIHLNGEQYLVVANKTTYSDWYLLSMTPYDTALGQIHQILRTNVFLQIMFFSAFLIILVYLVRQFTKPIVRLGQIASEVESGNLDVRSRIRGPDEIGRLGRSFDQMLGRIQHMIEQITLEQTLKRKAELKMLQAQINPHFLFNILNSIRMKIWLKGDEENAALISSLAKLLRMTISQKDELVPLQEEVDTTVNYMKLMNFRHHGALKWEINLLEETLDEKVPRFFMQPLIENAIIHGFNQQKGTIRIFSRIAADELAIRIEDDGAGMNTERLNRLKENLKQPIHPERQEDESFSGIGVKNVYDRLRLIYGNRFNIEIESMPGQGTQITLYIPRAKEE</sequence>
<keyword evidence="11 14" id="KW-1133">Transmembrane helix</keyword>
<dbReference type="EC" id="2.7.13.3" evidence="3"/>
<dbReference type="PANTHER" id="PTHR34220:SF11">
    <property type="entry name" value="SENSOR PROTEIN KINASE HPTS"/>
    <property type="match status" value="1"/>
</dbReference>
<dbReference type="Pfam" id="PF00672">
    <property type="entry name" value="HAMP"/>
    <property type="match status" value="1"/>
</dbReference>
<evidence type="ECO:0000256" key="11">
    <source>
        <dbReference type="ARBA" id="ARBA00022989"/>
    </source>
</evidence>
<dbReference type="RefSeq" id="WP_379289471.1">
    <property type="nucleotide sequence ID" value="NZ_JBHTIU010000057.1"/>
</dbReference>
<keyword evidence="8" id="KW-0547">Nucleotide-binding</keyword>
<evidence type="ECO:0000256" key="7">
    <source>
        <dbReference type="ARBA" id="ARBA00022692"/>
    </source>
</evidence>
<feature type="domain" description="HAMP" evidence="16">
    <location>
        <begin position="323"/>
        <end position="375"/>
    </location>
</feature>
<organism evidence="17 18">
    <name type="scientific">Paenibacillus residui</name>
    <dbReference type="NCBI Taxonomy" id="629724"/>
    <lineage>
        <taxon>Bacteria</taxon>
        <taxon>Bacillati</taxon>
        <taxon>Bacillota</taxon>
        <taxon>Bacilli</taxon>
        <taxon>Bacillales</taxon>
        <taxon>Paenibacillaceae</taxon>
        <taxon>Paenibacillus</taxon>
    </lineage>
</organism>
<dbReference type="CDD" id="cd06225">
    <property type="entry name" value="HAMP"/>
    <property type="match status" value="1"/>
</dbReference>
<comment type="caution">
    <text evidence="17">The sequence shown here is derived from an EMBL/GenBank/DDBJ whole genome shotgun (WGS) entry which is preliminary data.</text>
</comment>
<keyword evidence="13 14" id="KW-0472">Membrane</keyword>
<gene>
    <name evidence="17" type="ORF">ACFQ03_16405</name>
</gene>
<protein>
    <recommendedName>
        <fullName evidence="3">histidine kinase</fullName>
        <ecNumber evidence="3">2.7.13.3</ecNumber>
    </recommendedName>
</protein>
<evidence type="ECO:0000259" key="16">
    <source>
        <dbReference type="PROSITE" id="PS50885"/>
    </source>
</evidence>
<evidence type="ECO:0000256" key="13">
    <source>
        <dbReference type="ARBA" id="ARBA00023136"/>
    </source>
</evidence>
<dbReference type="PROSITE" id="PS50885">
    <property type="entry name" value="HAMP"/>
    <property type="match status" value="1"/>
</dbReference>
<dbReference type="Pfam" id="PF02518">
    <property type="entry name" value="HATPase_c"/>
    <property type="match status" value="1"/>
</dbReference>
<evidence type="ECO:0000256" key="5">
    <source>
        <dbReference type="ARBA" id="ARBA00022553"/>
    </source>
</evidence>
<accession>A0ABW3DE32</accession>
<dbReference type="InterPro" id="IPR005467">
    <property type="entry name" value="His_kinase_dom"/>
</dbReference>
<keyword evidence="9 17" id="KW-0418">Kinase</keyword>
<keyword evidence="12" id="KW-0902">Two-component regulatory system</keyword>
<keyword evidence="10" id="KW-0067">ATP-binding</keyword>
<dbReference type="PROSITE" id="PS50109">
    <property type="entry name" value="HIS_KIN"/>
    <property type="match status" value="1"/>
</dbReference>
<keyword evidence="7 14" id="KW-0812">Transmembrane</keyword>